<organism evidence="1 2">
    <name type="scientific">Iris pallida</name>
    <name type="common">Sweet iris</name>
    <dbReference type="NCBI Taxonomy" id="29817"/>
    <lineage>
        <taxon>Eukaryota</taxon>
        <taxon>Viridiplantae</taxon>
        <taxon>Streptophyta</taxon>
        <taxon>Embryophyta</taxon>
        <taxon>Tracheophyta</taxon>
        <taxon>Spermatophyta</taxon>
        <taxon>Magnoliopsida</taxon>
        <taxon>Liliopsida</taxon>
        <taxon>Asparagales</taxon>
        <taxon>Iridaceae</taxon>
        <taxon>Iridoideae</taxon>
        <taxon>Irideae</taxon>
        <taxon>Iris</taxon>
    </lineage>
</organism>
<sequence length="43" mass="4910">MRITRVSKRTQRDVSNHLIVSANLSLRCTCRILFYLMGQSPGS</sequence>
<keyword evidence="2" id="KW-1185">Reference proteome</keyword>
<dbReference type="AlphaFoldDB" id="A0AAX6GQ24"/>
<comment type="caution">
    <text evidence="1">The sequence shown here is derived from an EMBL/GenBank/DDBJ whole genome shotgun (WGS) entry which is preliminary data.</text>
</comment>
<evidence type="ECO:0000313" key="1">
    <source>
        <dbReference type="EMBL" id="KAJ6830653.1"/>
    </source>
</evidence>
<reference evidence="1" key="1">
    <citation type="journal article" date="2023" name="GigaByte">
        <title>Genome assembly of the bearded iris, Iris pallida Lam.</title>
        <authorList>
            <person name="Bruccoleri R.E."/>
            <person name="Oakeley E.J."/>
            <person name="Faust A.M.E."/>
            <person name="Altorfer M."/>
            <person name="Dessus-Babus S."/>
            <person name="Burckhardt D."/>
            <person name="Oertli M."/>
            <person name="Naumann U."/>
            <person name="Petersen F."/>
            <person name="Wong J."/>
        </authorList>
    </citation>
    <scope>NUCLEOTIDE SEQUENCE</scope>
    <source>
        <strain evidence="1">GSM-AAB239-AS_SAM_17_03QT</strain>
    </source>
</reference>
<proteinExistence type="predicted"/>
<name>A0AAX6GQ24_IRIPA</name>
<protein>
    <submittedName>
        <fullName evidence="1">Uncharacterized protein</fullName>
    </submittedName>
</protein>
<evidence type="ECO:0000313" key="2">
    <source>
        <dbReference type="Proteomes" id="UP001140949"/>
    </source>
</evidence>
<dbReference type="Proteomes" id="UP001140949">
    <property type="component" value="Unassembled WGS sequence"/>
</dbReference>
<gene>
    <name evidence="1" type="ORF">M6B38_353275</name>
</gene>
<accession>A0AAX6GQ24</accession>
<dbReference type="EMBL" id="JANAVB010017361">
    <property type="protein sequence ID" value="KAJ6830653.1"/>
    <property type="molecule type" value="Genomic_DNA"/>
</dbReference>
<reference evidence="1" key="2">
    <citation type="submission" date="2023-04" db="EMBL/GenBank/DDBJ databases">
        <authorList>
            <person name="Bruccoleri R.E."/>
            <person name="Oakeley E.J."/>
            <person name="Faust A.-M."/>
            <person name="Dessus-Babus S."/>
            <person name="Altorfer M."/>
            <person name="Burckhardt D."/>
            <person name="Oertli M."/>
            <person name="Naumann U."/>
            <person name="Petersen F."/>
            <person name="Wong J."/>
        </authorList>
    </citation>
    <scope>NUCLEOTIDE SEQUENCE</scope>
    <source>
        <strain evidence="1">GSM-AAB239-AS_SAM_17_03QT</strain>
        <tissue evidence="1">Leaf</tissue>
    </source>
</reference>